<evidence type="ECO:0000313" key="1">
    <source>
        <dbReference type="EMBL" id="GBP57528.1"/>
    </source>
</evidence>
<dbReference type="AlphaFoldDB" id="A0A4C1X1B0"/>
<comment type="caution">
    <text evidence="1">The sequence shown here is derived from an EMBL/GenBank/DDBJ whole genome shotgun (WGS) entry which is preliminary data.</text>
</comment>
<keyword evidence="2" id="KW-1185">Reference proteome</keyword>
<proteinExistence type="predicted"/>
<name>A0A4C1X1B0_EUMVA</name>
<sequence length="108" mass="12035">MLTHTTAHPVGIGSDIFGKGESFRRLFVSSYNRTQRLAYGHLGVSVRGNQTYQRIWRGAPWITACAAMGMSPVLRTLKASSKLDIRHQNWDCITHASRSCRTSGAELQ</sequence>
<dbReference type="EMBL" id="BGZK01000718">
    <property type="protein sequence ID" value="GBP57528.1"/>
    <property type="molecule type" value="Genomic_DNA"/>
</dbReference>
<organism evidence="1 2">
    <name type="scientific">Eumeta variegata</name>
    <name type="common">Bagworm moth</name>
    <name type="synonym">Eumeta japonica</name>
    <dbReference type="NCBI Taxonomy" id="151549"/>
    <lineage>
        <taxon>Eukaryota</taxon>
        <taxon>Metazoa</taxon>
        <taxon>Ecdysozoa</taxon>
        <taxon>Arthropoda</taxon>
        <taxon>Hexapoda</taxon>
        <taxon>Insecta</taxon>
        <taxon>Pterygota</taxon>
        <taxon>Neoptera</taxon>
        <taxon>Endopterygota</taxon>
        <taxon>Lepidoptera</taxon>
        <taxon>Glossata</taxon>
        <taxon>Ditrysia</taxon>
        <taxon>Tineoidea</taxon>
        <taxon>Psychidae</taxon>
        <taxon>Oiketicinae</taxon>
        <taxon>Eumeta</taxon>
    </lineage>
</organism>
<protein>
    <submittedName>
        <fullName evidence="1">Uncharacterized protein</fullName>
    </submittedName>
</protein>
<reference evidence="1 2" key="1">
    <citation type="journal article" date="2019" name="Commun. Biol.">
        <title>The bagworm genome reveals a unique fibroin gene that provides high tensile strength.</title>
        <authorList>
            <person name="Kono N."/>
            <person name="Nakamura H."/>
            <person name="Ohtoshi R."/>
            <person name="Tomita M."/>
            <person name="Numata K."/>
            <person name="Arakawa K."/>
        </authorList>
    </citation>
    <scope>NUCLEOTIDE SEQUENCE [LARGE SCALE GENOMIC DNA]</scope>
</reference>
<dbReference type="Proteomes" id="UP000299102">
    <property type="component" value="Unassembled WGS sequence"/>
</dbReference>
<gene>
    <name evidence="1" type="ORF">EVAR_103126_1</name>
</gene>
<accession>A0A4C1X1B0</accession>
<evidence type="ECO:0000313" key="2">
    <source>
        <dbReference type="Proteomes" id="UP000299102"/>
    </source>
</evidence>